<dbReference type="GO" id="GO:0055088">
    <property type="term" value="P:lipid homeostasis"/>
    <property type="evidence" value="ECO:0007669"/>
    <property type="project" value="TreeGrafter"/>
</dbReference>
<name>M8CBM3_AEGTA</name>
<sequence>MQEALQVTKILAEDCRSKGTAFRLGAVLKDVLEKFLPDDLHIRCNGRIRAPFTVHWWNQSTVVLGPHFGLTQCSSLTGMAVNLFNWALEPAEDEVLDKLYELGYQDAAVWAEQNSPESTVKIEQLGTD</sequence>
<dbReference type="GO" id="GO:0016020">
    <property type="term" value="C:membrane"/>
    <property type="evidence" value="ECO:0007669"/>
    <property type="project" value="TreeGrafter"/>
</dbReference>
<accession>M8CBM3</accession>
<protein>
    <submittedName>
        <fullName evidence="1">Uncharacterized protein</fullName>
    </submittedName>
</protein>
<dbReference type="GO" id="GO:0005737">
    <property type="term" value="C:cytoplasm"/>
    <property type="evidence" value="ECO:0007669"/>
    <property type="project" value="TreeGrafter"/>
</dbReference>
<dbReference type="EnsemblPlants" id="EMT24507">
    <property type="protein sequence ID" value="EMT24507"/>
    <property type="gene ID" value="F775_07763"/>
</dbReference>
<proteinExistence type="predicted"/>
<dbReference type="InterPro" id="IPR033562">
    <property type="entry name" value="PLPL"/>
</dbReference>
<dbReference type="GO" id="GO:0019433">
    <property type="term" value="P:triglyceride catabolic process"/>
    <property type="evidence" value="ECO:0007669"/>
    <property type="project" value="TreeGrafter"/>
</dbReference>
<reference evidence="1" key="1">
    <citation type="submission" date="2015-06" db="UniProtKB">
        <authorList>
            <consortium name="EnsemblPlants"/>
        </authorList>
    </citation>
    <scope>IDENTIFICATION</scope>
</reference>
<dbReference type="PANTHER" id="PTHR12406:SF7">
    <property type="entry name" value="PATATIN-LIKE PHOSPHOLIPASE DOMAIN-CONTAINING PROTEIN 4"/>
    <property type="match status" value="1"/>
</dbReference>
<dbReference type="PANTHER" id="PTHR12406">
    <property type="entry name" value="CALCIUM-INDEPENDENT PHOSPHOLIPASE A2 IPLA2 -RELATED"/>
    <property type="match status" value="1"/>
</dbReference>
<dbReference type="GO" id="GO:0004806">
    <property type="term" value="F:triacylglycerol lipase activity"/>
    <property type="evidence" value="ECO:0007669"/>
    <property type="project" value="TreeGrafter"/>
</dbReference>
<dbReference type="AlphaFoldDB" id="M8CBM3"/>
<evidence type="ECO:0000313" key="1">
    <source>
        <dbReference type="EnsemblPlants" id="EMT24507"/>
    </source>
</evidence>
<dbReference type="GO" id="GO:0005811">
    <property type="term" value="C:lipid droplet"/>
    <property type="evidence" value="ECO:0007669"/>
    <property type="project" value="TreeGrafter"/>
</dbReference>
<organism evidence="1">
    <name type="scientific">Aegilops tauschii</name>
    <name type="common">Tausch's goatgrass</name>
    <name type="synonym">Aegilops squarrosa</name>
    <dbReference type="NCBI Taxonomy" id="37682"/>
    <lineage>
        <taxon>Eukaryota</taxon>
        <taxon>Viridiplantae</taxon>
        <taxon>Streptophyta</taxon>
        <taxon>Embryophyta</taxon>
        <taxon>Tracheophyta</taxon>
        <taxon>Spermatophyta</taxon>
        <taxon>Magnoliopsida</taxon>
        <taxon>Liliopsida</taxon>
        <taxon>Poales</taxon>
        <taxon>Poaceae</taxon>
        <taxon>BOP clade</taxon>
        <taxon>Pooideae</taxon>
        <taxon>Triticodae</taxon>
        <taxon>Triticeae</taxon>
        <taxon>Triticinae</taxon>
        <taxon>Aegilops</taxon>
    </lineage>
</organism>